<dbReference type="AlphaFoldDB" id="A0A081LCL4"/>
<proteinExistence type="predicted"/>
<dbReference type="eggNOG" id="ENOG50346ST">
    <property type="taxonomic scope" value="Bacteria"/>
</dbReference>
<evidence type="ECO:0000313" key="2">
    <source>
        <dbReference type="EMBL" id="KEP26990.1"/>
    </source>
</evidence>
<gene>
    <name evidence="2" type="ORF">BA70_17410</name>
</gene>
<protein>
    <submittedName>
        <fullName evidence="2">Uncharacterized protein</fullName>
    </submittedName>
</protein>
<feature type="signal peptide" evidence="1">
    <location>
        <begin position="1"/>
        <end position="25"/>
    </location>
</feature>
<dbReference type="Proteomes" id="UP000028091">
    <property type="component" value="Unassembled WGS sequence"/>
</dbReference>
<accession>A0A081LCL4</accession>
<comment type="caution">
    <text evidence="2">The sequence shown here is derived from an EMBL/GenBank/DDBJ whole genome shotgun (WGS) entry which is preliminary data.</text>
</comment>
<feature type="chain" id="PRO_5001759134" evidence="1">
    <location>
        <begin position="26"/>
        <end position="224"/>
    </location>
</feature>
<dbReference type="RefSeq" id="WP_034320349.1">
    <property type="nucleotide sequence ID" value="NZ_JOTP01000006.1"/>
</dbReference>
<sequence length="224" mass="24048">MKKWFIVLSVSLAFVLMLSSLPASAAGPRHGAIVTQTDEAKWSGISADIVLPKTATIKNGYADWYLGLGSAVVESGISKTSSGYKVFLGSGSQGGSQYWNSEYDTSIKDGARVNLKLINNGDGTVSLYVNGKLRYKQPVFNPSRLKNFDVVKMVHGVQDNGANSYTQASFSNVQLRADISGSVYKKWDGTIKSSLLRKNLESGAPSPKFTVHSSIPLSTSLSAQ</sequence>
<evidence type="ECO:0000256" key="1">
    <source>
        <dbReference type="SAM" id="SignalP"/>
    </source>
</evidence>
<evidence type="ECO:0000313" key="3">
    <source>
        <dbReference type="Proteomes" id="UP000028091"/>
    </source>
</evidence>
<dbReference type="EMBL" id="JOTP01000006">
    <property type="protein sequence ID" value="KEP26990.1"/>
    <property type="molecule type" value="Genomic_DNA"/>
</dbReference>
<organism evidence="2 3">
    <name type="scientific">Bacillus zhangzhouensis</name>
    <dbReference type="NCBI Taxonomy" id="1178540"/>
    <lineage>
        <taxon>Bacteria</taxon>
        <taxon>Bacillati</taxon>
        <taxon>Bacillota</taxon>
        <taxon>Bacilli</taxon>
        <taxon>Bacillales</taxon>
        <taxon>Bacillaceae</taxon>
        <taxon>Bacillus</taxon>
    </lineage>
</organism>
<reference evidence="2 3" key="1">
    <citation type="submission" date="2012-09" db="EMBL/GenBank/DDBJ databases">
        <title>Genome Sequence of Bacillus sp. DW5-4.</title>
        <authorList>
            <person name="Lai Q."/>
            <person name="Liu Y."/>
            <person name="Shao Z."/>
        </authorList>
    </citation>
    <scope>NUCLEOTIDE SEQUENCE [LARGE SCALE GENOMIC DNA]</scope>
    <source>
        <strain evidence="2 3">DW5-4</strain>
    </source>
</reference>
<dbReference type="OrthoDB" id="2913027at2"/>
<keyword evidence="3" id="KW-1185">Reference proteome</keyword>
<keyword evidence="1" id="KW-0732">Signal</keyword>
<name>A0A081LCL4_9BACI</name>